<evidence type="ECO:0000256" key="2">
    <source>
        <dbReference type="ARBA" id="ARBA00023216"/>
    </source>
</evidence>
<dbReference type="SUPFAM" id="SSF47874">
    <property type="entry name" value="Annexin"/>
    <property type="match status" value="1"/>
</dbReference>
<dbReference type="GO" id="GO:0005544">
    <property type="term" value="F:calcium-dependent phospholipid binding"/>
    <property type="evidence" value="ECO:0007669"/>
    <property type="project" value="InterPro"/>
</dbReference>
<proteinExistence type="predicted"/>
<dbReference type="EMBL" id="JXTI01000011">
    <property type="protein sequence ID" value="KWX15260.1"/>
    <property type="molecule type" value="Genomic_DNA"/>
</dbReference>
<dbReference type="VEuPathDB" id="GiardiaDB:QR46_0696"/>
<protein>
    <recommendedName>
        <fullName evidence="5">Annexin</fullName>
    </recommendedName>
</protein>
<evidence type="ECO:0000313" key="3">
    <source>
        <dbReference type="EMBL" id="KWX15260.1"/>
    </source>
</evidence>
<sequence length="325" mass="36309">MTSITQLCNDLYDALNGHAIKDSVVIKLCCSVPQHTLVQVALRYQAMTGCSLEQILTADTESNYRRILARLCMRRQLQMLNIVHEYIVTISDKRIEPSVAIMHIGLVLCTLNRKQLYELVVAYKQQYFSDITEDIYEILRRVSSNISDAATISRIFISLLSCARDDDSIDNYGDVTDKRTQLMNATNSASVAGVLVELICGRSVASIKSLEGQGFNVKELLTVTQQKGLITGLAANLFLLVFYSCTDVHKMWAYMCNIAIESKNSKLLADTIILGYDQSTRIREEYAALKGTYDVSILQNVINGDNPDHEQVVFNALIETGANLK</sequence>
<dbReference type="Gene3D" id="1.10.220.10">
    <property type="entry name" value="Annexin"/>
    <property type="match status" value="1"/>
</dbReference>
<evidence type="ECO:0000256" key="1">
    <source>
        <dbReference type="ARBA" id="ARBA00022737"/>
    </source>
</evidence>
<dbReference type="InterPro" id="IPR037104">
    <property type="entry name" value="Annexin_sf"/>
</dbReference>
<dbReference type="AlphaFoldDB" id="A0A132NYX0"/>
<organism evidence="3 4">
    <name type="scientific">Giardia duodenalis assemblage B</name>
    <dbReference type="NCBI Taxonomy" id="1394984"/>
    <lineage>
        <taxon>Eukaryota</taxon>
        <taxon>Metamonada</taxon>
        <taxon>Diplomonadida</taxon>
        <taxon>Hexamitidae</taxon>
        <taxon>Giardiinae</taxon>
        <taxon>Giardia</taxon>
    </lineage>
</organism>
<dbReference type="OrthoDB" id="37886at2759"/>
<keyword evidence="2" id="KW-0041">Annexin</keyword>
<name>A0A132NYX0_GIAIN</name>
<dbReference type="GO" id="GO:0005509">
    <property type="term" value="F:calcium ion binding"/>
    <property type="evidence" value="ECO:0007669"/>
    <property type="project" value="InterPro"/>
</dbReference>
<comment type="caution">
    <text evidence="3">The sequence shown here is derived from an EMBL/GenBank/DDBJ whole genome shotgun (WGS) entry which is preliminary data.</text>
</comment>
<gene>
    <name evidence="3" type="ORF">QR46_0696</name>
</gene>
<accession>A0A132NYX0</accession>
<dbReference type="InterPro" id="IPR018502">
    <property type="entry name" value="Annexin_repeat"/>
</dbReference>
<reference evidence="3 4" key="1">
    <citation type="journal article" date="2015" name="Mol. Biochem. Parasitol.">
        <title>Identification of polymorphic genes for use in assemblage B genotyping assays through comparative genomics of multiple assemblage B Giardia duodenalis isolates.</title>
        <authorList>
            <person name="Wielinga C."/>
            <person name="Thompson R.C."/>
            <person name="Monis P."/>
            <person name="Ryan U."/>
        </authorList>
    </citation>
    <scope>NUCLEOTIDE SEQUENCE [LARGE SCALE GENOMIC DNA]</scope>
    <source>
        <strain evidence="3 4">BAH15c1</strain>
    </source>
</reference>
<evidence type="ECO:0000313" key="4">
    <source>
        <dbReference type="Proteomes" id="UP000070089"/>
    </source>
</evidence>
<dbReference type="Pfam" id="PF00191">
    <property type="entry name" value="Annexin"/>
    <property type="match status" value="1"/>
</dbReference>
<evidence type="ECO:0008006" key="5">
    <source>
        <dbReference type="Google" id="ProtNLM"/>
    </source>
</evidence>
<dbReference type="Proteomes" id="UP000070089">
    <property type="component" value="Unassembled WGS sequence"/>
</dbReference>
<keyword evidence="1" id="KW-0677">Repeat</keyword>